<proteinExistence type="inferred from homology"/>
<evidence type="ECO:0000313" key="7">
    <source>
        <dbReference type="Proteomes" id="UP001163882"/>
    </source>
</evidence>
<evidence type="ECO:0000256" key="2">
    <source>
        <dbReference type="ARBA" id="ARBA00022723"/>
    </source>
</evidence>
<evidence type="ECO:0000256" key="4">
    <source>
        <dbReference type="ARBA" id="ARBA00023239"/>
    </source>
</evidence>
<organism evidence="6 7">
    <name type="scientific">Pelagibacterium flavum</name>
    <dbReference type="NCBI Taxonomy" id="2984530"/>
    <lineage>
        <taxon>Bacteria</taxon>
        <taxon>Pseudomonadati</taxon>
        <taxon>Pseudomonadota</taxon>
        <taxon>Alphaproteobacteria</taxon>
        <taxon>Hyphomicrobiales</taxon>
        <taxon>Devosiaceae</taxon>
        <taxon>Pelagibacterium</taxon>
    </lineage>
</organism>
<name>A0ABY6IT16_9HYPH</name>
<sequence length="132" mass="14471">MFATGRCLCGAISFSVAEPPIRMAQCHCEDCRRLTGTGHIVQAFFKTDDVTISGQPAVFENVADSGSERRRSFCPSCGSTLFSERNTAPGIIGIAVGAFDNSDWFSPGMVFYTHQRPHWDPEVPGVQAHERM</sequence>
<dbReference type="PROSITE" id="PS51891">
    <property type="entry name" value="CENP_V_GFA"/>
    <property type="match status" value="1"/>
</dbReference>
<keyword evidence="3" id="KW-0862">Zinc</keyword>
<reference evidence="6" key="1">
    <citation type="submission" date="2022-10" db="EMBL/GenBank/DDBJ databases">
        <title>YIM 151497 complete genome.</title>
        <authorList>
            <person name="Chen X."/>
        </authorList>
    </citation>
    <scope>NUCLEOTIDE SEQUENCE</scope>
    <source>
        <strain evidence="6">YIM 151497</strain>
    </source>
</reference>
<protein>
    <submittedName>
        <fullName evidence="6">GFA family protein</fullName>
    </submittedName>
</protein>
<feature type="domain" description="CENP-V/GFA" evidence="5">
    <location>
        <begin position="3"/>
        <end position="120"/>
    </location>
</feature>
<keyword evidence="7" id="KW-1185">Reference proteome</keyword>
<evidence type="ECO:0000256" key="3">
    <source>
        <dbReference type="ARBA" id="ARBA00022833"/>
    </source>
</evidence>
<dbReference type="PANTHER" id="PTHR33337:SF40">
    <property type="entry name" value="CENP-V_GFA DOMAIN-CONTAINING PROTEIN-RELATED"/>
    <property type="match status" value="1"/>
</dbReference>
<dbReference type="Gene3D" id="3.90.1590.10">
    <property type="entry name" value="glutathione-dependent formaldehyde- activating enzyme (gfa)"/>
    <property type="match status" value="1"/>
</dbReference>
<dbReference type="InterPro" id="IPR006913">
    <property type="entry name" value="CENP-V/GFA"/>
</dbReference>
<keyword evidence="2" id="KW-0479">Metal-binding</keyword>
<dbReference type="EMBL" id="CP107716">
    <property type="protein sequence ID" value="UYQ73776.1"/>
    <property type="molecule type" value="Genomic_DNA"/>
</dbReference>
<dbReference type="PANTHER" id="PTHR33337">
    <property type="entry name" value="GFA DOMAIN-CONTAINING PROTEIN"/>
    <property type="match status" value="1"/>
</dbReference>
<keyword evidence="4" id="KW-0456">Lyase</keyword>
<dbReference type="RefSeq" id="WP_264227335.1">
    <property type="nucleotide sequence ID" value="NZ_CP107716.1"/>
</dbReference>
<dbReference type="SUPFAM" id="SSF51316">
    <property type="entry name" value="Mss4-like"/>
    <property type="match status" value="1"/>
</dbReference>
<evidence type="ECO:0000259" key="5">
    <source>
        <dbReference type="PROSITE" id="PS51891"/>
    </source>
</evidence>
<comment type="similarity">
    <text evidence="1">Belongs to the Gfa family.</text>
</comment>
<evidence type="ECO:0000313" key="6">
    <source>
        <dbReference type="EMBL" id="UYQ73776.1"/>
    </source>
</evidence>
<gene>
    <name evidence="6" type="ORF">OF122_08475</name>
</gene>
<dbReference type="Pfam" id="PF04828">
    <property type="entry name" value="GFA"/>
    <property type="match status" value="1"/>
</dbReference>
<dbReference type="InterPro" id="IPR011057">
    <property type="entry name" value="Mss4-like_sf"/>
</dbReference>
<accession>A0ABY6IT16</accession>
<evidence type="ECO:0000256" key="1">
    <source>
        <dbReference type="ARBA" id="ARBA00005495"/>
    </source>
</evidence>
<dbReference type="Proteomes" id="UP001163882">
    <property type="component" value="Chromosome"/>
</dbReference>